<evidence type="ECO:0000313" key="6">
    <source>
        <dbReference type="Proteomes" id="UP001642483"/>
    </source>
</evidence>
<gene>
    <name evidence="5" type="ORF">CVLEPA_LOCUS9945</name>
</gene>
<evidence type="ECO:0000313" key="5">
    <source>
        <dbReference type="EMBL" id="CAK8679692.1"/>
    </source>
</evidence>
<dbReference type="SUPFAM" id="SSF57610">
    <property type="entry name" value="Thyroglobulin type-1 domain"/>
    <property type="match status" value="1"/>
</dbReference>
<dbReference type="InterPro" id="IPR000716">
    <property type="entry name" value="Thyroglobulin_1"/>
</dbReference>
<keyword evidence="3" id="KW-0732">Signal</keyword>
<dbReference type="InterPro" id="IPR036857">
    <property type="entry name" value="Thyroglobulin_1_sf"/>
</dbReference>
<accession>A0ABP0FJ58</accession>
<evidence type="ECO:0000256" key="3">
    <source>
        <dbReference type="SAM" id="SignalP"/>
    </source>
</evidence>
<comment type="caution">
    <text evidence="5">The sequence shown here is derived from an EMBL/GenBank/DDBJ whole genome shotgun (WGS) entry which is preliminary data.</text>
</comment>
<protein>
    <recommendedName>
        <fullName evidence="4">Thyroglobulin type-1 domain-containing protein</fullName>
    </recommendedName>
</protein>
<dbReference type="Gene3D" id="4.10.800.10">
    <property type="entry name" value="Thyroglobulin type-1"/>
    <property type="match status" value="1"/>
</dbReference>
<feature type="domain" description="Thyroglobulin type-1" evidence="4">
    <location>
        <begin position="39"/>
        <end position="121"/>
    </location>
</feature>
<dbReference type="EMBL" id="CAWYQH010000068">
    <property type="protein sequence ID" value="CAK8679692.1"/>
    <property type="molecule type" value="Genomic_DNA"/>
</dbReference>
<dbReference type="SMART" id="SM00211">
    <property type="entry name" value="TY"/>
    <property type="match status" value="1"/>
</dbReference>
<evidence type="ECO:0000259" key="4">
    <source>
        <dbReference type="PROSITE" id="PS51162"/>
    </source>
</evidence>
<keyword evidence="1" id="KW-1015">Disulfide bond</keyword>
<sequence length="137" mass="14973">MTSYLVLSLTLLLANCVIVQCEDSLVARLITSTSSQHGASLCREQFNQLSRFVRRHPGLSRHVELPKCRPDGTFQPLFCFHGPSDSATSGLSICYCVDPHSGLRIEGTMTITENGGQNISCPESSAPESHEHVTQVQ</sequence>
<name>A0ABP0FJ58_CLALP</name>
<dbReference type="PROSITE" id="PS51162">
    <property type="entry name" value="THYROGLOBULIN_1_2"/>
    <property type="match status" value="1"/>
</dbReference>
<reference evidence="5 6" key="1">
    <citation type="submission" date="2024-02" db="EMBL/GenBank/DDBJ databases">
        <authorList>
            <person name="Daric V."/>
            <person name="Darras S."/>
        </authorList>
    </citation>
    <scope>NUCLEOTIDE SEQUENCE [LARGE SCALE GENOMIC DNA]</scope>
</reference>
<comment type="caution">
    <text evidence="2">Lacks conserved residue(s) required for the propagation of feature annotation.</text>
</comment>
<proteinExistence type="predicted"/>
<evidence type="ECO:0000256" key="1">
    <source>
        <dbReference type="ARBA" id="ARBA00023157"/>
    </source>
</evidence>
<feature type="signal peptide" evidence="3">
    <location>
        <begin position="1"/>
        <end position="21"/>
    </location>
</feature>
<feature type="chain" id="PRO_5046655806" description="Thyroglobulin type-1 domain-containing protein" evidence="3">
    <location>
        <begin position="22"/>
        <end position="137"/>
    </location>
</feature>
<keyword evidence="6" id="KW-1185">Reference proteome</keyword>
<dbReference type="Proteomes" id="UP001642483">
    <property type="component" value="Unassembled WGS sequence"/>
</dbReference>
<organism evidence="5 6">
    <name type="scientific">Clavelina lepadiformis</name>
    <name type="common">Light-bulb sea squirt</name>
    <name type="synonym">Ascidia lepadiformis</name>
    <dbReference type="NCBI Taxonomy" id="159417"/>
    <lineage>
        <taxon>Eukaryota</taxon>
        <taxon>Metazoa</taxon>
        <taxon>Chordata</taxon>
        <taxon>Tunicata</taxon>
        <taxon>Ascidiacea</taxon>
        <taxon>Aplousobranchia</taxon>
        <taxon>Clavelinidae</taxon>
        <taxon>Clavelina</taxon>
    </lineage>
</organism>
<dbReference type="Pfam" id="PF00086">
    <property type="entry name" value="Thyroglobulin_1"/>
    <property type="match status" value="1"/>
</dbReference>
<evidence type="ECO:0000256" key="2">
    <source>
        <dbReference type="PROSITE-ProRule" id="PRU00500"/>
    </source>
</evidence>